<dbReference type="PROSITE" id="PS51819">
    <property type="entry name" value="VOC"/>
    <property type="match status" value="2"/>
</dbReference>
<keyword evidence="2" id="KW-0223">Dioxygenase</keyword>
<reference evidence="2 3" key="1">
    <citation type="submission" date="2014-03" db="EMBL/GenBank/DDBJ databases">
        <title>The draft genome sequence of Thioclava dalianensis DLFJ1-1.</title>
        <authorList>
            <person name="Lai Q."/>
            <person name="Shao Z."/>
        </authorList>
    </citation>
    <scope>NUCLEOTIDE SEQUENCE [LARGE SCALE GENOMIC DNA]</scope>
    <source>
        <strain evidence="2 3">DLFJ1-1</strain>
    </source>
</reference>
<feature type="domain" description="VOC" evidence="1">
    <location>
        <begin position="143"/>
        <end position="264"/>
    </location>
</feature>
<dbReference type="Proteomes" id="UP000027725">
    <property type="component" value="Unassembled WGS sequence"/>
</dbReference>
<feature type="domain" description="VOC" evidence="1">
    <location>
        <begin position="5"/>
        <end position="117"/>
    </location>
</feature>
<dbReference type="AlphaFoldDB" id="A0A074TAP7"/>
<organism evidence="2 3">
    <name type="scientific">Thioclava dalianensis</name>
    <dbReference type="NCBI Taxonomy" id="1185766"/>
    <lineage>
        <taxon>Bacteria</taxon>
        <taxon>Pseudomonadati</taxon>
        <taxon>Pseudomonadota</taxon>
        <taxon>Alphaproteobacteria</taxon>
        <taxon>Rhodobacterales</taxon>
        <taxon>Paracoccaceae</taxon>
        <taxon>Thioclava</taxon>
    </lineage>
</organism>
<dbReference type="OrthoDB" id="9803142at2"/>
<dbReference type="InterPro" id="IPR004360">
    <property type="entry name" value="Glyas_Fos-R_dOase_dom"/>
</dbReference>
<sequence length="301" mass="33293">MALQKLSHAHLRVKNLEESVRFHTTVLGLEEIARQDGTVYLTCGTDGTFDVAVTEGGTGVISFAIAADDEEDLKRYTKRVSDAGVQVREMTDCDPGVEKIIEFDLPPQNQKMQIALLRSEARKHYYNPAARKANHLSGLAPLDLDHITLRVGPDATQTIEFLRKHVDFYASDIVEFPGGAGRLAAWMHVGDYHHDVAMFAGAPHETLDHLAWTIPNMEYMKLMLDQVARGGVMTEAGPGRHGVGSNLYSYFFTPDGNRYELSGEMPRCVDHKAGPFIWSADKPGIFSSWGAPFPESFKVGS</sequence>
<dbReference type="InterPro" id="IPR050383">
    <property type="entry name" value="GlyoxalaseI/FosfomycinResist"/>
</dbReference>
<dbReference type="PANTHER" id="PTHR21366">
    <property type="entry name" value="GLYOXALASE FAMILY PROTEIN"/>
    <property type="match status" value="1"/>
</dbReference>
<keyword evidence="3" id="KW-1185">Reference proteome</keyword>
<dbReference type="SUPFAM" id="SSF54593">
    <property type="entry name" value="Glyoxalase/Bleomycin resistance protein/Dihydroxybiphenyl dioxygenase"/>
    <property type="match status" value="1"/>
</dbReference>
<keyword evidence="2" id="KW-0560">Oxidoreductase</keyword>
<evidence type="ECO:0000313" key="3">
    <source>
        <dbReference type="Proteomes" id="UP000027725"/>
    </source>
</evidence>
<dbReference type="RefSeq" id="WP_038068040.1">
    <property type="nucleotide sequence ID" value="NZ_FOVB01000010.1"/>
</dbReference>
<protein>
    <submittedName>
        <fullName evidence="2">Catechol 1,2-dioxygenase</fullName>
    </submittedName>
</protein>
<proteinExistence type="predicted"/>
<dbReference type="Pfam" id="PF00903">
    <property type="entry name" value="Glyoxalase"/>
    <property type="match status" value="2"/>
</dbReference>
<dbReference type="EMBL" id="JHEH01000024">
    <property type="protein sequence ID" value="KEP68744.1"/>
    <property type="molecule type" value="Genomic_DNA"/>
</dbReference>
<dbReference type="STRING" id="1185766.SAMN05216224_11073"/>
<comment type="caution">
    <text evidence="2">The sequence shown here is derived from an EMBL/GenBank/DDBJ whole genome shotgun (WGS) entry which is preliminary data.</text>
</comment>
<evidence type="ECO:0000313" key="2">
    <source>
        <dbReference type="EMBL" id="KEP68744.1"/>
    </source>
</evidence>
<dbReference type="InterPro" id="IPR037523">
    <property type="entry name" value="VOC_core"/>
</dbReference>
<evidence type="ECO:0000259" key="1">
    <source>
        <dbReference type="PROSITE" id="PS51819"/>
    </source>
</evidence>
<dbReference type="Gene3D" id="3.10.180.10">
    <property type="entry name" value="2,3-Dihydroxybiphenyl 1,2-Dioxygenase, domain 1"/>
    <property type="match status" value="2"/>
</dbReference>
<dbReference type="eggNOG" id="COG0346">
    <property type="taxonomic scope" value="Bacteria"/>
</dbReference>
<dbReference type="InterPro" id="IPR029068">
    <property type="entry name" value="Glyas_Bleomycin-R_OHBP_Dase"/>
</dbReference>
<gene>
    <name evidence="2" type="ORF">DL1_08760</name>
</gene>
<accession>A0A074TAP7</accession>
<dbReference type="GO" id="GO:0051213">
    <property type="term" value="F:dioxygenase activity"/>
    <property type="evidence" value="ECO:0007669"/>
    <property type="project" value="UniProtKB-KW"/>
</dbReference>
<name>A0A074TAP7_9RHOB</name>